<evidence type="ECO:0000313" key="3">
    <source>
        <dbReference type="Proteomes" id="UP000256661"/>
    </source>
</evidence>
<dbReference type="InterPro" id="IPR013901">
    <property type="entry name" value="Anthrone_oxy"/>
</dbReference>
<keyword evidence="1" id="KW-0812">Transmembrane</keyword>
<protein>
    <submittedName>
        <fullName evidence="2">Putative membrane protein</fullName>
    </submittedName>
</protein>
<evidence type="ECO:0000256" key="1">
    <source>
        <dbReference type="SAM" id="Phobius"/>
    </source>
</evidence>
<proteinExistence type="predicted"/>
<dbReference type="RefSeq" id="WP_245974040.1">
    <property type="nucleotide sequence ID" value="NZ_QTTT01000001.1"/>
</dbReference>
<evidence type="ECO:0000313" key="2">
    <source>
        <dbReference type="EMBL" id="REE95672.1"/>
    </source>
</evidence>
<name>A0A3D9SIE4_9ACTN</name>
<dbReference type="Proteomes" id="UP000256661">
    <property type="component" value="Unassembled WGS sequence"/>
</dbReference>
<keyword evidence="3" id="KW-1185">Reference proteome</keyword>
<organism evidence="2 3">
    <name type="scientific">Thermomonospora umbrina</name>
    <dbReference type="NCBI Taxonomy" id="111806"/>
    <lineage>
        <taxon>Bacteria</taxon>
        <taxon>Bacillati</taxon>
        <taxon>Actinomycetota</taxon>
        <taxon>Actinomycetes</taxon>
        <taxon>Streptosporangiales</taxon>
        <taxon>Thermomonosporaceae</taxon>
        <taxon>Thermomonospora</taxon>
    </lineage>
</organism>
<gene>
    <name evidence="2" type="ORF">DFJ69_1081</name>
</gene>
<feature type="transmembrane region" description="Helical" evidence="1">
    <location>
        <begin position="7"/>
        <end position="32"/>
    </location>
</feature>
<reference evidence="2 3" key="1">
    <citation type="submission" date="2018-08" db="EMBL/GenBank/DDBJ databases">
        <title>Sequencing the genomes of 1000 actinobacteria strains.</title>
        <authorList>
            <person name="Klenk H.-P."/>
        </authorList>
    </citation>
    <scope>NUCLEOTIDE SEQUENCE [LARGE SCALE GENOMIC DNA]</scope>
    <source>
        <strain evidence="2 3">DSM 43927</strain>
    </source>
</reference>
<accession>A0A3D9SIE4</accession>
<feature type="transmembrane region" description="Helical" evidence="1">
    <location>
        <begin position="52"/>
        <end position="78"/>
    </location>
</feature>
<dbReference type="AlphaFoldDB" id="A0A3D9SIE4"/>
<dbReference type="EMBL" id="QTTT01000001">
    <property type="protein sequence ID" value="REE95672.1"/>
    <property type="molecule type" value="Genomic_DNA"/>
</dbReference>
<feature type="transmembrane region" description="Helical" evidence="1">
    <location>
        <begin position="85"/>
        <end position="106"/>
    </location>
</feature>
<comment type="caution">
    <text evidence="2">The sequence shown here is derived from an EMBL/GenBank/DDBJ whole genome shotgun (WGS) entry which is preliminary data.</text>
</comment>
<sequence>MLKLFQTISLIGATTTMGLMAGLFAAFSYAIMPGLGRASDRTFVEAVQRINVAILNGWFAVGFAGAIVFTGAAAALHLGDGHRAVLPWLIAAFVLYAAVLAITFGINIPLNDAIEAAGDVDRVPDLAAVRAAFETKWVRWNAVRAILSTAALACLGWALIRYGRTL</sequence>
<keyword evidence="1" id="KW-0472">Membrane</keyword>
<dbReference type="Pfam" id="PF08592">
    <property type="entry name" value="Anthrone_oxy"/>
    <property type="match status" value="1"/>
</dbReference>
<feature type="transmembrane region" description="Helical" evidence="1">
    <location>
        <begin position="142"/>
        <end position="160"/>
    </location>
</feature>
<keyword evidence="1" id="KW-1133">Transmembrane helix</keyword>